<dbReference type="SUPFAM" id="SSF56935">
    <property type="entry name" value="Porins"/>
    <property type="match status" value="1"/>
</dbReference>
<dbReference type="SUPFAM" id="SSF49464">
    <property type="entry name" value="Carboxypeptidase regulatory domain-like"/>
    <property type="match status" value="1"/>
</dbReference>
<gene>
    <name evidence="10" type="ORF">GS398_01980</name>
</gene>
<evidence type="ECO:0000256" key="7">
    <source>
        <dbReference type="ARBA" id="ARBA00023237"/>
    </source>
</evidence>
<dbReference type="GO" id="GO:0009279">
    <property type="term" value="C:cell outer membrane"/>
    <property type="evidence" value="ECO:0007669"/>
    <property type="project" value="UniProtKB-SubCell"/>
</dbReference>
<evidence type="ECO:0000256" key="4">
    <source>
        <dbReference type="ARBA" id="ARBA00022692"/>
    </source>
</evidence>
<name>A0A7K1XSR6_9SPHI</name>
<dbReference type="InterPro" id="IPR012910">
    <property type="entry name" value="Plug_dom"/>
</dbReference>
<dbReference type="InterPro" id="IPR037066">
    <property type="entry name" value="Plug_dom_sf"/>
</dbReference>
<sequence length="1039" mass="116303">MSLKIYAQNITVNGKVFDESGQPLIGAAIKVKAGTPGTSTNTEGQFSIQVAPGTVLTISYLGFVSKDVPVTSTTRDLNIKLEPDNKNLEEVVVVGYGTQTKGTLTGAVSNVSAKDIVKNTNSDVTNTLTGRAPGVRITQLSSQPGSYDTQIDIRGFSGVAANEGNVDGALTIGGPLIIVDGVQRDKSGFDRLDPNEIESISVLKDATAAIYGVQAANGVLLITTKKGKSGKVKISYSTRLGQQHITKYPELSNAYQYAVLYDELQTNANISSRSRYTPPRFTAEEIEKYRTGELGSVDYLRTVLSPTTTQQQHNLNLSGGTDKLRFFASGGFFNDGGLYTTGIDWGKKYNGRLNMDAEVLKGLTFNMNVSFINTVSQGASGSTLNFLKNAWRVDPTEPLYSNNDPLYPKKFLNTQTTHPLAEITKELSGYRKVNDKFLTSTFELKYSIPWVKGLAARTQFAYDNRYNLNKTFVKRYNTYSYLYNSATATYYQDPSAIGNASTLNEPFGQTTRKFMQGGLNYNHRFGRHNVGALALVEQTQRENRSHETSTQYVIDAVDQLNAGSRATDKVNSSFSQSANLSYVGKTNYDFAGRYLAEFGFRYDGSSRFPKNSRWGFFPYVSAGWRISEEPFIKKKIPFMDNLKIRATYGVLGDDGAADYQWLTGFTYPGGGNRGAQFGNDYVNGVDFKNSPNNNITWYTSTTSNIGLDASFWNGKLSLEADVFRRDRDGLLTFRNTSVPDTYGVTLPQVNLNEDRTQGFELVLGHRNNVGQVSYSISANMSYARTLNRYREELPATSDYDRWRNRSRDRYNDVVFGYRTAGQFQNFEEIFAWPQIDDNGNRTLLPGDIKLVDINGDGVVNTLDQVVIGRGGSKPAIYFATNMEVSWKGFDLSTLFQGATMYQVKYEDQLSRPFYFEGANPINTFFDRWHREDVFNLNSPWVAGRWPATGQRAKQYDTNTFRRFDATYLRIKELTLGYTLPTALTRRIRVDNLRIFGTCYNLYTFHGGLDFVDPEFTDDRAYGYNYPLTRNMNLGIQVNF</sequence>
<dbReference type="Gene3D" id="2.60.40.1120">
    <property type="entry name" value="Carboxypeptidase-like, regulatory domain"/>
    <property type="match status" value="1"/>
</dbReference>
<keyword evidence="7 8" id="KW-0998">Cell outer membrane</keyword>
<dbReference type="Pfam" id="PF07715">
    <property type="entry name" value="Plug"/>
    <property type="match status" value="1"/>
</dbReference>
<evidence type="ECO:0000256" key="3">
    <source>
        <dbReference type="ARBA" id="ARBA00022452"/>
    </source>
</evidence>
<dbReference type="Pfam" id="PF13715">
    <property type="entry name" value="CarbopepD_reg_2"/>
    <property type="match status" value="1"/>
</dbReference>
<dbReference type="InterPro" id="IPR023996">
    <property type="entry name" value="TonB-dep_OMP_SusC/RagA"/>
</dbReference>
<proteinExistence type="inferred from homology"/>
<keyword evidence="2 8" id="KW-0813">Transport</keyword>
<comment type="subcellular location">
    <subcellularLocation>
        <location evidence="1 8">Cell outer membrane</location>
        <topology evidence="1 8">Multi-pass membrane protein</topology>
    </subcellularLocation>
</comment>
<evidence type="ECO:0000256" key="6">
    <source>
        <dbReference type="ARBA" id="ARBA00023136"/>
    </source>
</evidence>
<evidence type="ECO:0000313" key="10">
    <source>
        <dbReference type="EMBL" id="MXV14053.1"/>
    </source>
</evidence>
<dbReference type="GO" id="GO:0015344">
    <property type="term" value="F:siderophore uptake transmembrane transporter activity"/>
    <property type="evidence" value="ECO:0007669"/>
    <property type="project" value="TreeGrafter"/>
</dbReference>
<dbReference type="AlphaFoldDB" id="A0A7K1XSR6"/>
<dbReference type="NCBIfam" id="TIGR04056">
    <property type="entry name" value="OMP_RagA_SusC"/>
    <property type="match status" value="1"/>
</dbReference>
<dbReference type="PROSITE" id="PS52016">
    <property type="entry name" value="TONB_DEPENDENT_REC_3"/>
    <property type="match status" value="1"/>
</dbReference>
<keyword evidence="11" id="KW-1185">Reference proteome</keyword>
<organism evidence="10 11">
    <name type="scientific">Hufsiella ginkgonis</name>
    <dbReference type="NCBI Taxonomy" id="2695274"/>
    <lineage>
        <taxon>Bacteria</taxon>
        <taxon>Pseudomonadati</taxon>
        <taxon>Bacteroidota</taxon>
        <taxon>Sphingobacteriia</taxon>
        <taxon>Sphingobacteriales</taxon>
        <taxon>Sphingobacteriaceae</taxon>
        <taxon>Hufsiella</taxon>
    </lineage>
</organism>
<reference evidence="10 11" key="1">
    <citation type="submission" date="2019-11" db="EMBL/GenBank/DDBJ databases">
        <title>Pedobacter sp. HMF7056 Genome sequencing and assembly.</title>
        <authorList>
            <person name="Kang H."/>
            <person name="Kim H."/>
            <person name="Joh K."/>
        </authorList>
    </citation>
    <scope>NUCLEOTIDE SEQUENCE [LARGE SCALE GENOMIC DNA]</scope>
    <source>
        <strain evidence="10 11">HMF7056</strain>
    </source>
</reference>
<dbReference type="InterPro" id="IPR039426">
    <property type="entry name" value="TonB-dep_rcpt-like"/>
</dbReference>
<evidence type="ECO:0000256" key="1">
    <source>
        <dbReference type="ARBA" id="ARBA00004571"/>
    </source>
</evidence>
<dbReference type="PANTHER" id="PTHR30069:SF29">
    <property type="entry name" value="HEMOGLOBIN AND HEMOGLOBIN-HAPTOGLOBIN-BINDING PROTEIN 1-RELATED"/>
    <property type="match status" value="1"/>
</dbReference>
<dbReference type="RefSeq" id="WP_160905061.1">
    <property type="nucleotide sequence ID" value="NZ_WVHS01000001.1"/>
</dbReference>
<feature type="domain" description="TonB-dependent receptor plug" evidence="9">
    <location>
        <begin position="103"/>
        <end position="219"/>
    </location>
</feature>
<keyword evidence="5" id="KW-0732">Signal</keyword>
<dbReference type="InterPro" id="IPR036942">
    <property type="entry name" value="Beta-barrel_TonB_sf"/>
</dbReference>
<keyword evidence="6 8" id="KW-0472">Membrane</keyword>
<dbReference type="NCBIfam" id="TIGR04057">
    <property type="entry name" value="SusC_RagA_signa"/>
    <property type="match status" value="1"/>
</dbReference>
<dbReference type="PANTHER" id="PTHR30069">
    <property type="entry name" value="TONB-DEPENDENT OUTER MEMBRANE RECEPTOR"/>
    <property type="match status" value="1"/>
</dbReference>
<accession>A0A7K1XSR6</accession>
<comment type="caution">
    <text evidence="10">The sequence shown here is derived from an EMBL/GenBank/DDBJ whole genome shotgun (WGS) entry which is preliminary data.</text>
</comment>
<keyword evidence="3 8" id="KW-1134">Transmembrane beta strand</keyword>
<evidence type="ECO:0000256" key="8">
    <source>
        <dbReference type="PROSITE-ProRule" id="PRU01360"/>
    </source>
</evidence>
<evidence type="ECO:0000256" key="2">
    <source>
        <dbReference type="ARBA" id="ARBA00022448"/>
    </source>
</evidence>
<comment type="similarity">
    <text evidence="8">Belongs to the TonB-dependent receptor family.</text>
</comment>
<dbReference type="InterPro" id="IPR023997">
    <property type="entry name" value="TonB-dep_OMP_SusC/RagA_CS"/>
</dbReference>
<dbReference type="EMBL" id="WVHS01000001">
    <property type="protein sequence ID" value="MXV14053.1"/>
    <property type="molecule type" value="Genomic_DNA"/>
</dbReference>
<dbReference type="Gene3D" id="2.40.170.20">
    <property type="entry name" value="TonB-dependent receptor, beta-barrel domain"/>
    <property type="match status" value="1"/>
</dbReference>
<dbReference type="Gene3D" id="2.170.130.10">
    <property type="entry name" value="TonB-dependent receptor, plug domain"/>
    <property type="match status" value="1"/>
</dbReference>
<evidence type="ECO:0000256" key="5">
    <source>
        <dbReference type="ARBA" id="ARBA00022729"/>
    </source>
</evidence>
<evidence type="ECO:0000313" key="11">
    <source>
        <dbReference type="Proteomes" id="UP000451233"/>
    </source>
</evidence>
<dbReference type="InterPro" id="IPR008969">
    <property type="entry name" value="CarboxyPept-like_regulatory"/>
</dbReference>
<protein>
    <submittedName>
        <fullName evidence="10">SusC/RagA family TonB-linked outer membrane protein</fullName>
    </submittedName>
</protein>
<dbReference type="Proteomes" id="UP000451233">
    <property type="component" value="Unassembled WGS sequence"/>
</dbReference>
<keyword evidence="4 8" id="KW-0812">Transmembrane</keyword>
<evidence type="ECO:0000259" key="9">
    <source>
        <dbReference type="Pfam" id="PF07715"/>
    </source>
</evidence>
<dbReference type="GO" id="GO:0044718">
    <property type="term" value="P:siderophore transmembrane transport"/>
    <property type="evidence" value="ECO:0007669"/>
    <property type="project" value="TreeGrafter"/>
</dbReference>